<dbReference type="PROSITE" id="PS00614">
    <property type="entry name" value="IGPS"/>
    <property type="match status" value="1"/>
</dbReference>
<dbReference type="InterPro" id="IPR013785">
    <property type="entry name" value="Aldolase_TIM"/>
</dbReference>
<evidence type="ECO:0000313" key="11">
    <source>
        <dbReference type="EMBL" id="MBA4543146.1"/>
    </source>
</evidence>
<dbReference type="Proteomes" id="UP000530514">
    <property type="component" value="Unassembled WGS sequence"/>
</dbReference>
<keyword evidence="8 9" id="KW-0456">Lyase</keyword>
<accession>A0A7W1XAR0</accession>
<evidence type="ECO:0000256" key="6">
    <source>
        <dbReference type="ARBA" id="ARBA00022822"/>
    </source>
</evidence>
<sequence>MFLEKIEECKRAEIAKLRERFGKEDWDRARRMPPGRSLQAALSKQTGISLIAEVKPASPSKGVIRSEVNPVQVAKGYENGGAAAVSVLTDVSFFYGNPESLRAVKEAVQIPVLRKDFILDPLQVLESKLLGADAILLIVALLEEDRLQELSSIAHRLEMEVLVEVHAEKEIPAATRCGADVIGINNRNLHTFVTDLATTERLRPLISASVPVIGESGVFSIGDAKRMLAAGVDGLLIGEYLMRQTDPGAAVKELIEGTRYE</sequence>
<dbReference type="PANTHER" id="PTHR22854">
    <property type="entry name" value="TRYPTOPHAN BIOSYNTHESIS PROTEIN"/>
    <property type="match status" value="1"/>
</dbReference>
<evidence type="ECO:0000256" key="5">
    <source>
        <dbReference type="ARBA" id="ARBA00022793"/>
    </source>
</evidence>
<dbReference type="Gene3D" id="3.20.20.70">
    <property type="entry name" value="Aldolase class I"/>
    <property type="match status" value="1"/>
</dbReference>
<name>A0A7W1XAR0_9BACL</name>
<dbReference type="NCBIfam" id="NF001377">
    <property type="entry name" value="PRK00278.2-4"/>
    <property type="match status" value="1"/>
</dbReference>
<protein>
    <recommendedName>
        <fullName evidence="9">Indole-3-glycerol phosphate synthase</fullName>
        <shortName evidence="9">IGPS</shortName>
        <ecNumber evidence="9">4.1.1.48</ecNumber>
    </recommendedName>
</protein>
<comment type="catalytic activity">
    <reaction evidence="1 9">
        <text>1-(2-carboxyphenylamino)-1-deoxy-D-ribulose 5-phosphate + H(+) = (1S,2R)-1-C-(indol-3-yl)glycerol 3-phosphate + CO2 + H2O</text>
        <dbReference type="Rhea" id="RHEA:23476"/>
        <dbReference type="ChEBI" id="CHEBI:15377"/>
        <dbReference type="ChEBI" id="CHEBI:15378"/>
        <dbReference type="ChEBI" id="CHEBI:16526"/>
        <dbReference type="ChEBI" id="CHEBI:58613"/>
        <dbReference type="ChEBI" id="CHEBI:58866"/>
        <dbReference type="EC" id="4.1.1.48"/>
    </reaction>
</comment>
<dbReference type="SUPFAM" id="SSF51366">
    <property type="entry name" value="Ribulose-phoshate binding barrel"/>
    <property type="match status" value="1"/>
</dbReference>
<comment type="similarity">
    <text evidence="3 9">Belongs to the TrpC family.</text>
</comment>
<dbReference type="GO" id="GO:0004640">
    <property type="term" value="F:phosphoribosylanthranilate isomerase activity"/>
    <property type="evidence" value="ECO:0007669"/>
    <property type="project" value="TreeGrafter"/>
</dbReference>
<evidence type="ECO:0000256" key="8">
    <source>
        <dbReference type="ARBA" id="ARBA00023239"/>
    </source>
</evidence>
<dbReference type="InterPro" id="IPR001468">
    <property type="entry name" value="Indole-3-GlycerolPSynthase_CS"/>
</dbReference>
<evidence type="ECO:0000256" key="1">
    <source>
        <dbReference type="ARBA" id="ARBA00001633"/>
    </source>
</evidence>
<dbReference type="AlphaFoldDB" id="A0A7W1XAR0"/>
<evidence type="ECO:0000256" key="2">
    <source>
        <dbReference type="ARBA" id="ARBA00004696"/>
    </source>
</evidence>
<evidence type="ECO:0000256" key="3">
    <source>
        <dbReference type="ARBA" id="ARBA00008737"/>
    </source>
</evidence>
<reference evidence="11 12" key="1">
    <citation type="submission" date="2020-07" db="EMBL/GenBank/DDBJ databases">
        <authorList>
            <person name="Feng H."/>
        </authorList>
    </citation>
    <scope>NUCLEOTIDE SEQUENCE [LARGE SCALE GENOMIC DNA]</scope>
    <source>
        <strain evidence="12">s-11</strain>
    </source>
</reference>
<dbReference type="UniPathway" id="UPA00035">
    <property type="reaction ID" value="UER00043"/>
</dbReference>
<dbReference type="CDD" id="cd00331">
    <property type="entry name" value="IGPS"/>
    <property type="match status" value="1"/>
</dbReference>
<evidence type="ECO:0000313" key="12">
    <source>
        <dbReference type="Proteomes" id="UP000530514"/>
    </source>
</evidence>
<keyword evidence="5 9" id="KW-0210">Decarboxylase</keyword>
<proteinExistence type="inferred from homology"/>
<dbReference type="HAMAP" id="MF_00134_B">
    <property type="entry name" value="IGPS_B"/>
    <property type="match status" value="1"/>
</dbReference>
<feature type="domain" description="Indole-3-glycerol phosphate synthase" evidence="10">
    <location>
        <begin position="3"/>
        <end position="254"/>
    </location>
</feature>
<keyword evidence="4 9" id="KW-0028">Amino-acid biosynthesis</keyword>
<dbReference type="GO" id="GO:0000162">
    <property type="term" value="P:L-tryptophan biosynthetic process"/>
    <property type="evidence" value="ECO:0007669"/>
    <property type="project" value="UniProtKB-UniRule"/>
</dbReference>
<keyword evidence="7 9" id="KW-0057">Aromatic amino acid biosynthesis</keyword>
<keyword evidence="6 9" id="KW-0822">Tryptophan biosynthesis</keyword>
<dbReference type="InterPro" id="IPR011060">
    <property type="entry name" value="RibuloseP-bd_barrel"/>
</dbReference>
<evidence type="ECO:0000256" key="7">
    <source>
        <dbReference type="ARBA" id="ARBA00023141"/>
    </source>
</evidence>
<gene>
    <name evidence="9 11" type="primary">trpC</name>
    <name evidence="11" type="ORF">H1164_09555</name>
</gene>
<dbReference type="GO" id="GO:0004425">
    <property type="term" value="F:indole-3-glycerol-phosphate synthase activity"/>
    <property type="evidence" value="ECO:0007669"/>
    <property type="project" value="UniProtKB-UniRule"/>
</dbReference>
<evidence type="ECO:0000256" key="4">
    <source>
        <dbReference type="ARBA" id="ARBA00022605"/>
    </source>
</evidence>
<comment type="pathway">
    <text evidence="2 9">Amino-acid biosynthesis; L-tryptophan biosynthesis; L-tryptophan from chorismate: step 4/5.</text>
</comment>
<dbReference type="OrthoDB" id="9804217at2"/>
<dbReference type="InterPro" id="IPR045186">
    <property type="entry name" value="Indole-3-glycerol_P_synth"/>
</dbReference>
<dbReference type="FunFam" id="3.20.20.70:FF:000024">
    <property type="entry name" value="Indole-3-glycerol phosphate synthase"/>
    <property type="match status" value="1"/>
</dbReference>
<evidence type="ECO:0000256" key="9">
    <source>
        <dbReference type="HAMAP-Rule" id="MF_00134"/>
    </source>
</evidence>
<dbReference type="InterPro" id="IPR013798">
    <property type="entry name" value="Indole-3-glycerol_P_synth_dom"/>
</dbReference>
<dbReference type="Pfam" id="PF00218">
    <property type="entry name" value="IGPS"/>
    <property type="match status" value="1"/>
</dbReference>
<dbReference type="EMBL" id="JACEIP010000012">
    <property type="protein sequence ID" value="MBA4543146.1"/>
    <property type="molecule type" value="Genomic_DNA"/>
</dbReference>
<evidence type="ECO:0000259" key="10">
    <source>
        <dbReference type="Pfam" id="PF00218"/>
    </source>
</evidence>
<organism evidence="11 12">
    <name type="scientific">Thermoactinomyces daqus</name>
    <dbReference type="NCBI Taxonomy" id="1329516"/>
    <lineage>
        <taxon>Bacteria</taxon>
        <taxon>Bacillati</taxon>
        <taxon>Bacillota</taxon>
        <taxon>Bacilli</taxon>
        <taxon>Bacillales</taxon>
        <taxon>Thermoactinomycetaceae</taxon>
        <taxon>Thermoactinomyces</taxon>
    </lineage>
</organism>
<keyword evidence="12" id="KW-1185">Reference proteome</keyword>
<comment type="caution">
    <text evidence="11">The sequence shown here is derived from an EMBL/GenBank/DDBJ whole genome shotgun (WGS) entry which is preliminary data.</text>
</comment>
<dbReference type="PANTHER" id="PTHR22854:SF2">
    <property type="entry name" value="INDOLE-3-GLYCEROL-PHOSPHATE SYNTHASE"/>
    <property type="match status" value="1"/>
</dbReference>
<dbReference type="EC" id="4.1.1.48" evidence="9"/>
<dbReference type="RefSeq" id="WP_033101423.1">
    <property type="nucleotide sequence ID" value="NZ_JACEIP010000012.1"/>
</dbReference>